<dbReference type="Proteomes" id="UP001215280">
    <property type="component" value="Unassembled WGS sequence"/>
</dbReference>
<name>A0AAD7IYB2_9AGAR</name>
<protein>
    <submittedName>
        <fullName evidence="2">Uncharacterized protein</fullName>
    </submittedName>
</protein>
<evidence type="ECO:0000256" key="1">
    <source>
        <dbReference type="SAM" id="MobiDB-lite"/>
    </source>
</evidence>
<reference evidence="2" key="1">
    <citation type="submission" date="2023-03" db="EMBL/GenBank/DDBJ databases">
        <title>Massive genome expansion in bonnet fungi (Mycena s.s.) driven by repeated elements and novel gene families across ecological guilds.</title>
        <authorList>
            <consortium name="Lawrence Berkeley National Laboratory"/>
            <person name="Harder C.B."/>
            <person name="Miyauchi S."/>
            <person name="Viragh M."/>
            <person name="Kuo A."/>
            <person name="Thoen E."/>
            <person name="Andreopoulos B."/>
            <person name="Lu D."/>
            <person name="Skrede I."/>
            <person name="Drula E."/>
            <person name="Henrissat B."/>
            <person name="Morin E."/>
            <person name="Kohler A."/>
            <person name="Barry K."/>
            <person name="LaButti K."/>
            <person name="Morin E."/>
            <person name="Salamov A."/>
            <person name="Lipzen A."/>
            <person name="Mereny Z."/>
            <person name="Hegedus B."/>
            <person name="Baldrian P."/>
            <person name="Stursova M."/>
            <person name="Weitz H."/>
            <person name="Taylor A."/>
            <person name="Grigoriev I.V."/>
            <person name="Nagy L.G."/>
            <person name="Martin F."/>
            <person name="Kauserud H."/>
        </authorList>
    </citation>
    <scope>NUCLEOTIDE SEQUENCE</scope>
    <source>
        <strain evidence="2">CBHHK188m</strain>
    </source>
</reference>
<evidence type="ECO:0000313" key="2">
    <source>
        <dbReference type="EMBL" id="KAJ7753089.1"/>
    </source>
</evidence>
<accession>A0AAD7IYB2</accession>
<evidence type="ECO:0000313" key="3">
    <source>
        <dbReference type="Proteomes" id="UP001215280"/>
    </source>
</evidence>
<dbReference type="AlphaFoldDB" id="A0AAD7IYB2"/>
<keyword evidence="3" id="KW-1185">Reference proteome</keyword>
<organism evidence="2 3">
    <name type="scientific">Mycena maculata</name>
    <dbReference type="NCBI Taxonomy" id="230809"/>
    <lineage>
        <taxon>Eukaryota</taxon>
        <taxon>Fungi</taxon>
        <taxon>Dikarya</taxon>
        <taxon>Basidiomycota</taxon>
        <taxon>Agaricomycotina</taxon>
        <taxon>Agaricomycetes</taxon>
        <taxon>Agaricomycetidae</taxon>
        <taxon>Agaricales</taxon>
        <taxon>Marasmiineae</taxon>
        <taxon>Mycenaceae</taxon>
        <taxon>Mycena</taxon>
    </lineage>
</organism>
<proteinExistence type="predicted"/>
<comment type="caution">
    <text evidence="2">The sequence shown here is derived from an EMBL/GenBank/DDBJ whole genome shotgun (WGS) entry which is preliminary data.</text>
</comment>
<feature type="region of interest" description="Disordered" evidence="1">
    <location>
        <begin position="344"/>
        <end position="389"/>
    </location>
</feature>
<dbReference type="EMBL" id="JARJLG010000072">
    <property type="protein sequence ID" value="KAJ7753089.1"/>
    <property type="molecule type" value="Genomic_DNA"/>
</dbReference>
<sequence length="671" mass="75094">MATELDLLKNRNALVPLGPFDSKVGAVVKIAGESYYITTNTDYIPALQIREDHAIQLREDFRYGDDDPTLWPQQYSQFFCHLAAIHKKMPEKMNVSIMWWDVSHADFICPDTGRSITRGMGKLRPERFSALTQAVSALLDEYHAYEKSLAPNKPLALFAALIKQLKLGLERLQTLPSTYTRMAVAITQLQRNFLELHALLRYMSIYKPRMEAIDDTPHPYPDKCIGAFVSDPAVAQRFHAAGLPYWLIRPTWSFMTDNILEIVTPMEPDSVLNLARSQNFRAIQCGIKTDEKIHALRAAGAHDSWYNDPFNSSTSEVPSPPSLAGPSAALAGDIGREVVARTGEGAGRGVGRGRPDYVGGADPRRGVGRGGRGAERHTPYPQPVKGSSGRDKFKMLEREEMPPAVGLWEEALEKVDRTAAVVRHRTTDGRYVFPEPALLVSQITESKRQLALHHYSLIRDALLYRMGDPDDPHTLLSTQEWRDVLAGKVHGRSGETKAAARSNIIDVVLGPAMRACGLSQYHDFPAAENSVPHTTVNRAREIIWDVAESNFRFEFVGLDHRASGLSRLDQCCECFAGGMLMGMPISMAKKGLAAIASSERHPYILRMAKLMRDWSPRPPRMIMDANEDGEWGETERRALELAVATHYTQTFYEFFGRTAVIPMRIEHELVT</sequence>
<gene>
    <name evidence="2" type="ORF">DFH07DRAFT_774225</name>
</gene>